<dbReference type="Proteomes" id="UP000006319">
    <property type="component" value="Unassembled WGS sequence"/>
</dbReference>
<name>K6V2W2_PLACD</name>
<feature type="non-terminal residue" evidence="1">
    <location>
        <position position="150"/>
    </location>
</feature>
<sequence length="150" mass="17786">MGLAFDFFEYIEEYLKKVKYLQHDAKSNEISNKCSNINFLKESSKENEEIASNVCPDFIKLYKSLTTGVNNVKECIEPRYDCGFINYWVNFKIAKSRGNESHCITDFYKHIKNKFQNIFNNDINLMKCIYDIKSDEMDKMNILYSLYETI</sequence>
<accession>K6V2W2</accession>
<dbReference type="VEuPathDB" id="PlasmoDB:PCYB_003940"/>
<reference evidence="1 2" key="1">
    <citation type="journal article" date="2012" name="Nat. Genet.">
        <title>Plasmodium cynomolgi genome sequences provide insight into Plasmodium vivax and the monkey malaria clade.</title>
        <authorList>
            <person name="Tachibana S."/>
            <person name="Sullivan S.A."/>
            <person name="Kawai S."/>
            <person name="Nakamura S."/>
            <person name="Kim H.R."/>
            <person name="Goto N."/>
            <person name="Arisue N."/>
            <person name="Palacpac N.M.Q."/>
            <person name="Honma H."/>
            <person name="Yagi M."/>
            <person name="Tougan T."/>
            <person name="Katakai Y."/>
            <person name="Kaneko O."/>
            <person name="Mita T."/>
            <person name="Kita K."/>
            <person name="Yasutomi Y."/>
            <person name="Sutton P.L."/>
            <person name="Shakhbatyan R."/>
            <person name="Horii T."/>
            <person name="Yasunaga T."/>
            <person name="Barnwell J.W."/>
            <person name="Escalante A.A."/>
            <person name="Carlton J.M."/>
            <person name="Tanabe K."/>
        </authorList>
    </citation>
    <scope>NUCLEOTIDE SEQUENCE [LARGE SCALE GENOMIC DNA]</scope>
    <source>
        <strain evidence="1 2">B</strain>
    </source>
</reference>
<dbReference type="AlphaFoldDB" id="K6V2W2"/>
<keyword evidence="2" id="KW-1185">Reference proteome</keyword>
<dbReference type="OrthoDB" id="10646680at2759"/>
<protein>
    <recommendedName>
        <fullName evidence="3">CYIR protein</fullName>
    </recommendedName>
</protein>
<evidence type="ECO:0000313" key="2">
    <source>
        <dbReference type="Proteomes" id="UP000006319"/>
    </source>
</evidence>
<gene>
    <name evidence="1" type="ORF">PCYB_003940</name>
</gene>
<dbReference type="KEGG" id="pcy:PCYB_003940"/>
<evidence type="ECO:0000313" key="1">
    <source>
        <dbReference type="EMBL" id="GAB69645.1"/>
    </source>
</evidence>
<dbReference type="GeneID" id="14696187"/>
<organism evidence="1 2">
    <name type="scientific">Plasmodium cynomolgi (strain B)</name>
    <dbReference type="NCBI Taxonomy" id="1120755"/>
    <lineage>
        <taxon>Eukaryota</taxon>
        <taxon>Sar</taxon>
        <taxon>Alveolata</taxon>
        <taxon>Apicomplexa</taxon>
        <taxon>Aconoidasida</taxon>
        <taxon>Haemosporida</taxon>
        <taxon>Plasmodiidae</taxon>
        <taxon>Plasmodium</taxon>
        <taxon>Plasmodium (Plasmodium)</taxon>
    </lineage>
</organism>
<evidence type="ECO:0008006" key="3">
    <source>
        <dbReference type="Google" id="ProtNLM"/>
    </source>
</evidence>
<dbReference type="PhylomeDB" id="K6V2W2"/>
<dbReference type="RefSeq" id="XP_004227863.1">
    <property type="nucleotide sequence ID" value="XM_004227815.1"/>
</dbReference>
<dbReference type="EMBL" id="DF157493">
    <property type="protein sequence ID" value="GAB69645.1"/>
    <property type="molecule type" value="Genomic_DNA"/>
</dbReference>
<proteinExistence type="predicted"/>